<dbReference type="PANTHER" id="PTHR30532:SF24">
    <property type="entry name" value="FERRIC ENTEROBACTIN-BINDING PERIPLASMIC PROTEIN FEPB"/>
    <property type="match status" value="1"/>
</dbReference>
<dbReference type="Proteomes" id="UP000008850">
    <property type="component" value="Chromosome"/>
</dbReference>
<feature type="domain" description="Fe/B12 periplasmic-binding" evidence="6">
    <location>
        <begin position="61"/>
        <end position="334"/>
    </location>
</feature>
<name>G4R6K5_PELHB</name>
<dbReference type="InterPro" id="IPR002491">
    <property type="entry name" value="ABC_transptr_periplasmic_BD"/>
</dbReference>
<keyword evidence="4" id="KW-0410">Iron transport</keyword>
<dbReference type="eggNOG" id="COG0614">
    <property type="taxonomic scope" value="Bacteria"/>
</dbReference>
<dbReference type="InterPro" id="IPR051313">
    <property type="entry name" value="Bact_iron-sidero_bind"/>
</dbReference>
<evidence type="ECO:0000256" key="5">
    <source>
        <dbReference type="ARBA" id="ARBA00022729"/>
    </source>
</evidence>
<dbReference type="PANTHER" id="PTHR30532">
    <property type="entry name" value="IRON III DICITRATE-BINDING PERIPLASMIC PROTEIN"/>
    <property type="match status" value="1"/>
</dbReference>
<dbReference type="EMBL" id="CP003075">
    <property type="protein sequence ID" value="AEQ51201.1"/>
    <property type="molecule type" value="Genomic_DNA"/>
</dbReference>
<evidence type="ECO:0000256" key="1">
    <source>
        <dbReference type="ARBA" id="ARBA00004196"/>
    </source>
</evidence>
<dbReference type="STRING" id="1082931.KKY_1169"/>
<dbReference type="KEGG" id="phl:KKY_1169"/>
<protein>
    <submittedName>
        <fullName evidence="7">Putative ABC transporter, periplasmic iron-siderophore binding protein</fullName>
    </submittedName>
</protein>
<dbReference type="GO" id="GO:1901678">
    <property type="term" value="P:iron coordination entity transport"/>
    <property type="evidence" value="ECO:0007669"/>
    <property type="project" value="UniProtKB-ARBA"/>
</dbReference>
<dbReference type="SUPFAM" id="SSF53807">
    <property type="entry name" value="Helical backbone' metal receptor"/>
    <property type="match status" value="1"/>
</dbReference>
<evidence type="ECO:0000259" key="6">
    <source>
        <dbReference type="PROSITE" id="PS50983"/>
    </source>
</evidence>
<dbReference type="Gene3D" id="3.40.50.1980">
    <property type="entry name" value="Nitrogenase molybdenum iron protein domain"/>
    <property type="match status" value="2"/>
</dbReference>
<evidence type="ECO:0000313" key="8">
    <source>
        <dbReference type="Proteomes" id="UP000008850"/>
    </source>
</evidence>
<dbReference type="PATRIC" id="fig|1082931.4.peg.1155"/>
<reference evidence="7 8" key="1">
    <citation type="journal article" date="2012" name="J. Bacteriol.">
        <title>Complete genome sequence of Pelagibacterium halotolerans B2T.</title>
        <authorList>
            <person name="Huo Y.Y."/>
            <person name="Cheng H."/>
            <person name="Han X.F."/>
            <person name="Jiang X.W."/>
            <person name="Sun C."/>
            <person name="Zhang X.Q."/>
            <person name="Zhu X.F."/>
            <person name="Liu Y.F."/>
            <person name="Li P.F."/>
            <person name="Ni P.X."/>
            <person name="Wu M."/>
        </authorList>
    </citation>
    <scope>NUCLEOTIDE SEQUENCE [LARGE SCALE GENOMIC DNA]</scope>
    <source>
        <strain evidence="8">DSM 22347 / JCM 15775 / CGMCC 1.7692 / B2</strain>
    </source>
</reference>
<dbReference type="CDD" id="cd01146">
    <property type="entry name" value="FhuD"/>
    <property type="match status" value="1"/>
</dbReference>
<dbReference type="GO" id="GO:0030288">
    <property type="term" value="C:outer membrane-bounded periplasmic space"/>
    <property type="evidence" value="ECO:0007669"/>
    <property type="project" value="TreeGrafter"/>
</dbReference>
<dbReference type="HOGENOM" id="CLU_038034_1_1_5"/>
<keyword evidence="5" id="KW-0732">Signal</keyword>
<proteinExistence type="inferred from homology"/>
<evidence type="ECO:0000313" key="7">
    <source>
        <dbReference type="EMBL" id="AEQ51201.1"/>
    </source>
</evidence>
<accession>G4R6K5</accession>
<gene>
    <name evidence="7" type="ordered locus">KKY_1169</name>
</gene>
<evidence type="ECO:0000256" key="3">
    <source>
        <dbReference type="ARBA" id="ARBA00022448"/>
    </source>
</evidence>
<comment type="similarity">
    <text evidence="2">Belongs to the bacterial solute-binding protein 8 family.</text>
</comment>
<evidence type="ECO:0000256" key="2">
    <source>
        <dbReference type="ARBA" id="ARBA00008814"/>
    </source>
</evidence>
<keyword evidence="4" id="KW-0406">Ion transport</keyword>
<sequence length="336" mass="36937">MVRFLTPSPIRLKYEDIMKPIAFLAATAALLLAQPAFTQDAFPVTLEHFYGETVIEAEAERIVTISWMAQDTVLALGEVPVAIQSQTWGGDENGYLPWVKQAVEDLGQELPATLDTSNGLPFEQILELEPDLILAPYSGISEDDYDRLSAIAPTVAYKEAPWTGSWQYVVETVGAAMGRSEEAAGLIAQTHDRIARYAADNPQFAGRTFAFGGGSDAGNVGLYIPSDPRVHLMEDLGLVPAEALNELATDNYVQQVSFEQLDSVDAEVFIAWYSSQDDLDTIMANPLFARWRPIAEGNFVPLIDRAFVMALSAPSPLSIPWMMDRFVPMLAETLEQ</sequence>
<comment type="subcellular location">
    <subcellularLocation>
        <location evidence="1">Cell envelope</location>
    </subcellularLocation>
</comment>
<keyword evidence="3" id="KW-0813">Transport</keyword>
<organism evidence="7 8">
    <name type="scientific">Pelagibacterium halotolerans (strain DSM 22347 / JCM 15775 / CGMCC 1.7692 / B2)</name>
    <dbReference type="NCBI Taxonomy" id="1082931"/>
    <lineage>
        <taxon>Bacteria</taxon>
        <taxon>Pseudomonadati</taxon>
        <taxon>Pseudomonadota</taxon>
        <taxon>Alphaproteobacteria</taxon>
        <taxon>Hyphomicrobiales</taxon>
        <taxon>Devosiaceae</taxon>
        <taxon>Pelagibacterium</taxon>
    </lineage>
</organism>
<keyword evidence="4" id="KW-0408">Iron</keyword>
<dbReference type="PROSITE" id="PS50983">
    <property type="entry name" value="FE_B12_PBP"/>
    <property type="match status" value="1"/>
</dbReference>
<dbReference type="AlphaFoldDB" id="G4R6K5"/>
<evidence type="ECO:0000256" key="4">
    <source>
        <dbReference type="ARBA" id="ARBA00022496"/>
    </source>
</evidence>
<dbReference type="Pfam" id="PF01497">
    <property type="entry name" value="Peripla_BP_2"/>
    <property type="match status" value="1"/>
</dbReference>
<keyword evidence="8" id="KW-1185">Reference proteome</keyword>